<dbReference type="Gene3D" id="3.20.20.140">
    <property type="entry name" value="Metal-dependent hydrolases"/>
    <property type="match status" value="1"/>
</dbReference>
<sequence length="577" mass="62797">MNVRKLKKIIEVAGGKSPADLVIRNCRIVDPISQTVSEGSIGVYDGFIIGIGDYEGKRVVDGEGCFAVAGLIDSHVHIESSMCTPEAYGSLVVPMGTTCVIADPHEICNVRGVSGLRFMMNSSERTPLKVKFMIPSCVPATEFEDSGAVLDSEKIEELIGEPKILGLGEMMNSTGVINCNEEVLEKITSAINKSKIIDGHGPMLKGKSLNAYRVSGVLTDHECSTPEEVRDRLKRGMYVLLREGSAARNLANLLEAVNDGNSRRCAMCSDDKHPEDIIANGHINHNLKIAVREGVNVFSAIAMATINAAECYKLKNTGLIAPGYMADIVLFKDLKDFEAKMVFINGEPVAKDGKALFPLVNRVDKAVTHSVNIKPVTSSDLKIPLKKDMVRVIGLDKYSLNTVLQKRKVKIVQGCFEVSPEADIKKLFVIERHNATGKIGKALIENYGIRNGAIGTTIAHDSHNIIVSGDNDRDILAAIRELENAGGGITLVKDGTVIETLSLPIGGIMSDMDAFSVSKKMERMKKTAHEELNVSTDVDPFMTLSFLALPVIPSLKVTPRGLFDVDKFDFVPMEWEE</sequence>
<proteinExistence type="inferred from homology"/>
<dbReference type="Gene3D" id="2.30.40.10">
    <property type="entry name" value="Urease, subunit C, domain 1"/>
    <property type="match status" value="1"/>
</dbReference>
<evidence type="ECO:0000313" key="9">
    <source>
        <dbReference type="EMBL" id="MBO8458197.1"/>
    </source>
</evidence>
<evidence type="ECO:0000313" key="10">
    <source>
        <dbReference type="Proteomes" id="UP000823638"/>
    </source>
</evidence>
<dbReference type="InterPro" id="IPR026912">
    <property type="entry name" value="Adenine_deam_C"/>
</dbReference>
<comment type="similarity">
    <text evidence="1 6">Belongs to the metallo-dependent hydrolases superfamily. Adenine deaminase family.</text>
</comment>
<dbReference type="EMBL" id="JADIMM010000093">
    <property type="protein sequence ID" value="MBO8458197.1"/>
    <property type="molecule type" value="Genomic_DNA"/>
</dbReference>
<dbReference type="AlphaFoldDB" id="A0A9D9HQ60"/>
<evidence type="ECO:0000259" key="7">
    <source>
        <dbReference type="Pfam" id="PF01979"/>
    </source>
</evidence>
<comment type="cofactor">
    <cofactor evidence="6">
        <name>Mn(2+)</name>
        <dbReference type="ChEBI" id="CHEBI:29035"/>
    </cofactor>
</comment>
<dbReference type="EC" id="3.5.4.2" evidence="2 6"/>
<dbReference type="InterPro" id="IPR011059">
    <property type="entry name" value="Metal-dep_hydrolase_composite"/>
</dbReference>
<dbReference type="SUPFAM" id="SSF51338">
    <property type="entry name" value="Composite domain of metallo-dependent hydrolases"/>
    <property type="match status" value="1"/>
</dbReference>
<reference evidence="9" key="1">
    <citation type="submission" date="2020-10" db="EMBL/GenBank/DDBJ databases">
        <authorList>
            <person name="Gilroy R."/>
        </authorList>
    </citation>
    <scope>NUCLEOTIDE SEQUENCE</scope>
    <source>
        <strain evidence="9">10532</strain>
    </source>
</reference>
<accession>A0A9D9HQ60</accession>
<dbReference type="InterPro" id="IPR032466">
    <property type="entry name" value="Metal_Hydrolase"/>
</dbReference>
<dbReference type="PANTHER" id="PTHR11113:SF2">
    <property type="entry name" value="ADENINE DEAMINASE"/>
    <property type="match status" value="1"/>
</dbReference>
<organism evidence="9 10">
    <name type="scientific">Candidatus Gallitreponema excrementavium</name>
    <dbReference type="NCBI Taxonomy" id="2840840"/>
    <lineage>
        <taxon>Bacteria</taxon>
        <taxon>Pseudomonadati</taxon>
        <taxon>Spirochaetota</taxon>
        <taxon>Spirochaetia</taxon>
        <taxon>Spirochaetales</taxon>
        <taxon>Candidatus Gallitreponema</taxon>
    </lineage>
</organism>
<dbReference type="GO" id="GO:0000034">
    <property type="term" value="F:adenine deaminase activity"/>
    <property type="evidence" value="ECO:0007669"/>
    <property type="project" value="UniProtKB-UniRule"/>
</dbReference>
<keyword evidence="3 6" id="KW-0378">Hydrolase</keyword>
<dbReference type="SUPFAM" id="SSF51556">
    <property type="entry name" value="Metallo-dependent hydrolases"/>
    <property type="match status" value="1"/>
</dbReference>
<protein>
    <recommendedName>
        <fullName evidence="2 6">Adenine deaminase</fullName>
        <shortName evidence="6">Adenase</shortName>
        <shortName evidence="6">Adenine aminase</shortName>
        <ecNumber evidence="2 6">3.5.4.2</ecNumber>
    </recommendedName>
</protein>
<evidence type="ECO:0000256" key="2">
    <source>
        <dbReference type="ARBA" id="ARBA00012782"/>
    </source>
</evidence>
<dbReference type="HAMAP" id="MF_01518">
    <property type="entry name" value="Adenine_deamin"/>
    <property type="match status" value="1"/>
</dbReference>
<reference evidence="9" key="2">
    <citation type="journal article" date="2021" name="PeerJ">
        <title>Extensive microbial diversity within the chicken gut microbiome revealed by metagenomics and culture.</title>
        <authorList>
            <person name="Gilroy R."/>
            <person name="Ravi A."/>
            <person name="Getino M."/>
            <person name="Pursley I."/>
            <person name="Horton D.L."/>
            <person name="Alikhan N.F."/>
            <person name="Baker D."/>
            <person name="Gharbi K."/>
            <person name="Hall N."/>
            <person name="Watson M."/>
            <person name="Adriaenssens E.M."/>
            <person name="Foster-Nyarko E."/>
            <person name="Jarju S."/>
            <person name="Secka A."/>
            <person name="Antonio M."/>
            <person name="Oren A."/>
            <person name="Chaudhuri R.R."/>
            <person name="La Ragione R."/>
            <person name="Hildebrand F."/>
            <person name="Pallen M.J."/>
        </authorList>
    </citation>
    <scope>NUCLEOTIDE SEQUENCE</scope>
    <source>
        <strain evidence="9">10532</strain>
    </source>
</reference>
<gene>
    <name evidence="6 9" type="primary">ade</name>
    <name evidence="9" type="ORF">IAA81_08250</name>
</gene>
<comment type="caution">
    <text evidence="9">The sequence shown here is derived from an EMBL/GenBank/DDBJ whole genome shotgun (WGS) entry which is preliminary data.</text>
</comment>
<evidence type="ECO:0000256" key="6">
    <source>
        <dbReference type="HAMAP-Rule" id="MF_01518"/>
    </source>
</evidence>
<evidence type="ECO:0000256" key="5">
    <source>
        <dbReference type="ARBA" id="ARBA00047720"/>
    </source>
</evidence>
<dbReference type="Pfam" id="PF13382">
    <property type="entry name" value="Adenine_deam_C"/>
    <property type="match status" value="1"/>
</dbReference>
<evidence type="ECO:0000259" key="8">
    <source>
        <dbReference type="Pfam" id="PF13382"/>
    </source>
</evidence>
<evidence type="ECO:0000256" key="1">
    <source>
        <dbReference type="ARBA" id="ARBA00006773"/>
    </source>
</evidence>
<dbReference type="PANTHER" id="PTHR11113">
    <property type="entry name" value="N-ACETYLGLUCOSAMINE-6-PHOSPHATE DEACETYLASE"/>
    <property type="match status" value="1"/>
</dbReference>
<feature type="domain" description="Adenine deaminase C-terminal" evidence="8">
    <location>
        <begin position="402"/>
        <end position="568"/>
    </location>
</feature>
<evidence type="ECO:0000256" key="4">
    <source>
        <dbReference type="ARBA" id="ARBA00023211"/>
    </source>
</evidence>
<dbReference type="InterPro" id="IPR006679">
    <property type="entry name" value="Adenine_deam"/>
</dbReference>
<comment type="catalytic activity">
    <reaction evidence="5 6">
        <text>adenine + H2O + H(+) = hypoxanthine + NH4(+)</text>
        <dbReference type="Rhea" id="RHEA:23688"/>
        <dbReference type="ChEBI" id="CHEBI:15377"/>
        <dbReference type="ChEBI" id="CHEBI:15378"/>
        <dbReference type="ChEBI" id="CHEBI:16708"/>
        <dbReference type="ChEBI" id="CHEBI:17368"/>
        <dbReference type="ChEBI" id="CHEBI:28938"/>
        <dbReference type="EC" id="3.5.4.2"/>
    </reaction>
</comment>
<feature type="domain" description="Amidohydrolase-related" evidence="7">
    <location>
        <begin position="67"/>
        <end position="349"/>
    </location>
</feature>
<dbReference type="Proteomes" id="UP000823638">
    <property type="component" value="Unassembled WGS sequence"/>
</dbReference>
<name>A0A9D9HQ60_9SPIR</name>
<dbReference type="NCBIfam" id="TIGR01178">
    <property type="entry name" value="ade"/>
    <property type="match status" value="1"/>
</dbReference>
<evidence type="ECO:0000256" key="3">
    <source>
        <dbReference type="ARBA" id="ARBA00022801"/>
    </source>
</evidence>
<dbReference type="CDD" id="cd01295">
    <property type="entry name" value="AdeC"/>
    <property type="match status" value="1"/>
</dbReference>
<dbReference type="InterPro" id="IPR006680">
    <property type="entry name" value="Amidohydro-rel"/>
</dbReference>
<dbReference type="Pfam" id="PF01979">
    <property type="entry name" value="Amidohydro_1"/>
    <property type="match status" value="1"/>
</dbReference>
<dbReference type="GO" id="GO:0006146">
    <property type="term" value="P:adenine catabolic process"/>
    <property type="evidence" value="ECO:0007669"/>
    <property type="project" value="InterPro"/>
</dbReference>
<keyword evidence="4 6" id="KW-0464">Manganese</keyword>